<dbReference type="PANTHER" id="PTHR30576">
    <property type="entry name" value="COLANIC BIOSYNTHESIS UDP-GLUCOSE LIPID CARRIER TRANSFERASE"/>
    <property type="match status" value="1"/>
</dbReference>
<dbReference type="PANTHER" id="PTHR30576:SF0">
    <property type="entry name" value="UNDECAPRENYL-PHOSPHATE N-ACETYLGALACTOSAMINYL 1-PHOSPHATE TRANSFERASE-RELATED"/>
    <property type="match status" value="1"/>
</dbReference>
<evidence type="ECO:0000256" key="2">
    <source>
        <dbReference type="SAM" id="MobiDB-lite"/>
    </source>
</evidence>
<evidence type="ECO:0000259" key="4">
    <source>
        <dbReference type="Pfam" id="PF02397"/>
    </source>
</evidence>
<dbReference type="GO" id="GO:0016780">
    <property type="term" value="F:phosphotransferase activity, for other substituted phosphate groups"/>
    <property type="evidence" value="ECO:0007669"/>
    <property type="project" value="TreeGrafter"/>
</dbReference>
<accession>A0A419F914</accession>
<dbReference type="InterPro" id="IPR003362">
    <property type="entry name" value="Bact_transf"/>
</dbReference>
<name>A0A419F914_9BACT</name>
<evidence type="ECO:0000256" key="1">
    <source>
        <dbReference type="ARBA" id="ARBA00006464"/>
    </source>
</evidence>
<feature type="domain" description="Bacterial sugar transferase" evidence="4">
    <location>
        <begin position="140"/>
        <end position="283"/>
    </location>
</feature>
<keyword evidence="3" id="KW-0812">Transmembrane</keyword>
<feature type="domain" description="Bacterial sugar transferase" evidence="4">
    <location>
        <begin position="73"/>
        <end position="115"/>
    </location>
</feature>
<organism evidence="5 6">
    <name type="scientific">Candidatus Abyssobacteria bacterium SURF_17</name>
    <dbReference type="NCBI Taxonomy" id="2093361"/>
    <lineage>
        <taxon>Bacteria</taxon>
        <taxon>Pseudomonadati</taxon>
        <taxon>Candidatus Hydrogenedentota</taxon>
        <taxon>Candidatus Abyssobacteria</taxon>
    </lineage>
</organism>
<evidence type="ECO:0000313" key="5">
    <source>
        <dbReference type="EMBL" id="RJP75089.1"/>
    </source>
</evidence>
<dbReference type="AlphaFoldDB" id="A0A419F914"/>
<dbReference type="Pfam" id="PF02397">
    <property type="entry name" value="Bac_transf"/>
    <property type="match status" value="2"/>
</dbReference>
<sequence>MESIKQVSRSIGFLLVVGTPSYLAYDLRKITQGQASFLNYLLLVASVLGFLCLVFWLVRKKGSDYVWLKPFWERPIALVMLVLSAPLLAIAAILIRLESRGPVLYRQERVGKNYRRRQRRRNPGGTDAHPPMNRRQGDRRRNDLGGRPFVIYKLRSMTVDAEVSTGAAWSTGDCDPRVTNVGHYIRKTHVDELPQLINVLFGDMSVIGPRPERPVFVEELSAAIDGYRDRLSVQPGITGLAQVRQAPDESLDDVRRKLEYDKEYVRNASILWDAKIVLGTIALTFCLLRSTLQGRTNEKAEPKTLEVLASEGVQSERA</sequence>
<keyword evidence="3" id="KW-1133">Transmembrane helix</keyword>
<protein>
    <recommendedName>
        <fullName evidence="4">Bacterial sugar transferase domain-containing protein</fullName>
    </recommendedName>
</protein>
<feature type="compositionally biased region" description="Basic and acidic residues" evidence="2">
    <location>
        <begin position="135"/>
        <end position="144"/>
    </location>
</feature>
<gene>
    <name evidence="5" type="ORF">C4532_01070</name>
</gene>
<comment type="caution">
    <text evidence="5">The sequence shown here is derived from an EMBL/GenBank/DDBJ whole genome shotgun (WGS) entry which is preliminary data.</text>
</comment>
<keyword evidence="3" id="KW-0472">Membrane</keyword>
<feature type="transmembrane region" description="Helical" evidence="3">
    <location>
        <begin position="76"/>
        <end position="97"/>
    </location>
</feature>
<feature type="transmembrane region" description="Helical" evidence="3">
    <location>
        <begin position="37"/>
        <end position="56"/>
    </location>
</feature>
<evidence type="ECO:0000313" key="6">
    <source>
        <dbReference type="Proteomes" id="UP000285961"/>
    </source>
</evidence>
<evidence type="ECO:0000256" key="3">
    <source>
        <dbReference type="SAM" id="Phobius"/>
    </source>
</evidence>
<dbReference type="Proteomes" id="UP000285961">
    <property type="component" value="Unassembled WGS sequence"/>
</dbReference>
<reference evidence="5 6" key="1">
    <citation type="journal article" date="2017" name="ISME J.">
        <title>Energy and carbon metabolisms in a deep terrestrial subsurface fluid microbial community.</title>
        <authorList>
            <person name="Momper L."/>
            <person name="Jungbluth S.P."/>
            <person name="Lee M.D."/>
            <person name="Amend J.P."/>
        </authorList>
    </citation>
    <scope>NUCLEOTIDE SEQUENCE [LARGE SCALE GENOMIC DNA]</scope>
    <source>
        <strain evidence="5">SURF_17</strain>
    </source>
</reference>
<comment type="similarity">
    <text evidence="1">Belongs to the bacterial sugar transferase family.</text>
</comment>
<proteinExistence type="inferred from homology"/>
<dbReference type="EMBL" id="QZKI01000007">
    <property type="protein sequence ID" value="RJP75089.1"/>
    <property type="molecule type" value="Genomic_DNA"/>
</dbReference>
<feature type="region of interest" description="Disordered" evidence="2">
    <location>
        <begin position="114"/>
        <end position="144"/>
    </location>
</feature>